<evidence type="ECO:0000256" key="8">
    <source>
        <dbReference type="ARBA" id="ARBA00031293"/>
    </source>
</evidence>
<dbReference type="GO" id="GO:0015293">
    <property type="term" value="F:symporter activity"/>
    <property type="evidence" value="ECO:0007669"/>
    <property type="project" value="InterPro"/>
</dbReference>
<evidence type="ECO:0000256" key="4">
    <source>
        <dbReference type="ARBA" id="ARBA00022448"/>
    </source>
</evidence>
<feature type="transmembrane region" description="Helical" evidence="9">
    <location>
        <begin position="397"/>
        <end position="421"/>
    </location>
</feature>
<keyword evidence="5 9" id="KW-0812">Transmembrane</keyword>
<keyword evidence="7 9" id="KW-0472">Membrane</keyword>
<accession>A0A380NM20</accession>
<protein>
    <recommendedName>
        <fullName evidence="3">L-cystine uptake protein TcyP</fullName>
    </recommendedName>
    <alternativeName>
        <fullName evidence="8">Transporter of cystine TcyP</fullName>
    </alternativeName>
</protein>
<proteinExistence type="inferred from homology"/>
<dbReference type="GO" id="GO:0015184">
    <property type="term" value="F:L-cystine transmembrane transporter activity"/>
    <property type="evidence" value="ECO:0007669"/>
    <property type="project" value="TreeGrafter"/>
</dbReference>
<dbReference type="Pfam" id="PF00375">
    <property type="entry name" value="SDF"/>
    <property type="match status" value="1"/>
</dbReference>
<evidence type="ECO:0000256" key="7">
    <source>
        <dbReference type="ARBA" id="ARBA00023136"/>
    </source>
</evidence>
<sequence>MDIPFFQQFLMISSPVTVGILILFAILLGYIYFLQRRQTAFGTLVIIGTLLGAVLGFAVQFIAQFPDDPMKVVYIKESTKWFSLIGGGFIDLILMLVVPLVFISIIHVILNMSHGADLKKLVTSTAGVALIMVAIAAIVGLALGSLAHLGEGMMAVNDGPAKMKEVKPVVDTIRALIPKNPVAAMANTSVIAVVVFGVIIGGIARLIKQTGTSDLEMFTKFFNELHLIISWVADFVIGLMPYGVMALLAGTLATKGFQAIADMGLFIVLIYVGVVIMLIVQAILLTIFGVSPVMYFRKARAPLFLAFTSRSSMGVLPLTVDTLTKRLGVNATTANTVGSFGTTAGMQGCAGIFPALCIVYIANVAGVQLDVTMYVMSVIVIALGSLGIAGIPGTATMAASVSLSGTGLGAFYGMISPVLAIDPIVDMGRTMLNVSGSMTNAIVVDKLMGTFDKDAFNDASTIDRPVSNK</sequence>
<evidence type="ECO:0000256" key="9">
    <source>
        <dbReference type="SAM" id="Phobius"/>
    </source>
</evidence>
<comment type="subcellular location">
    <subcellularLocation>
        <location evidence="1">Membrane</location>
        <topology evidence="1">Multi-pass membrane protein</topology>
    </subcellularLocation>
</comment>
<keyword evidence="11" id="KW-1185">Reference proteome</keyword>
<dbReference type="GO" id="GO:0005886">
    <property type="term" value="C:plasma membrane"/>
    <property type="evidence" value="ECO:0007669"/>
    <property type="project" value="TreeGrafter"/>
</dbReference>
<feature type="transmembrane region" description="Helical" evidence="9">
    <location>
        <begin position="373"/>
        <end position="391"/>
    </location>
</feature>
<dbReference type="SUPFAM" id="SSF118215">
    <property type="entry name" value="Proton glutamate symport protein"/>
    <property type="match status" value="1"/>
</dbReference>
<name>A0A380NM20_9FIRM</name>
<evidence type="ECO:0000256" key="5">
    <source>
        <dbReference type="ARBA" id="ARBA00022692"/>
    </source>
</evidence>
<evidence type="ECO:0000313" key="11">
    <source>
        <dbReference type="Proteomes" id="UP000255367"/>
    </source>
</evidence>
<feature type="transmembrane region" description="Helical" evidence="9">
    <location>
        <begin position="12"/>
        <end position="33"/>
    </location>
</feature>
<feature type="transmembrane region" description="Helical" evidence="9">
    <location>
        <begin position="121"/>
        <end position="144"/>
    </location>
</feature>
<feature type="transmembrane region" description="Helical" evidence="9">
    <location>
        <begin position="302"/>
        <end position="320"/>
    </location>
</feature>
<dbReference type="PRINTS" id="PR00173">
    <property type="entry name" value="EDTRNSPORT"/>
</dbReference>
<feature type="transmembrane region" description="Helical" evidence="9">
    <location>
        <begin position="265"/>
        <end position="290"/>
    </location>
</feature>
<gene>
    <name evidence="10" type="primary">tcyP</name>
    <name evidence="10" type="ORF">NCTC12020_01657</name>
</gene>
<dbReference type="InterPro" id="IPR001991">
    <property type="entry name" value="Na-dicarboxylate_symporter"/>
</dbReference>
<feature type="transmembrane region" description="Helical" evidence="9">
    <location>
        <begin position="340"/>
        <end position="361"/>
    </location>
</feature>
<evidence type="ECO:0000256" key="2">
    <source>
        <dbReference type="ARBA" id="ARBA00006148"/>
    </source>
</evidence>
<keyword evidence="6 9" id="KW-1133">Transmembrane helix</keyword>
<feature type="transmembrane region" description="Helical" evidence="9">
    <location>
        <begin position="82"/>
        <end position="109"/>
    </location>
</feature>
<evidence type="ECO:0000256" key="1">
    <source>
        <dbReference type="ARBA" id="ARBA00004141"/>
    </source>
</evidence>
<evidence type="ECO:0000313" key="10">
    <source>
        <dbReference type="EMBL" id="SUP44433.1"/>
    </source>
</evidence>
<feature type="transmembrane region" description="Helical" evidence="9">
    <location>
        <begin position="184"/>
        <end position="207"/>
    </location>
</feature>
<reference evidence="10 11" key="1">
    <citation type="submission" date="2018-06" db="EMBL/GenBank/DDBJ databases">
        <authorList>
            <consortium name="Pathogen Informatics"/>
            <person name="Doyle S."/>
        </authorList>
    </citation>
    <scope>NUCLEOTIDE SEQUENCE [LARGE SCALE GENOMIC DNA]</scope>
    <source>
        <strain evidence="10 11">NCTC12020</strain>
    </source>
</reference>
<organism evidence="10 11">
    <name type="scientific">Veillonella criceti</name>
    <dbReference type="NCBI Taxonomy" id="103891"/>
    <lineage>
        <taxon>Bacteria</taxon>
        <taxon>Bacillati</taxon>
        <taxon>Bacillota</taxon>
        <taxon>Negativicutes</taxon>
        <taxon>Veillonellales</taxon>
        <taxon>Veillonellaceae</taxon>
        <taxon>Veillonella</taxon>
    </lineage>
</organism>
<feature type="transmembrane region" description="Helical" evidence="9">
    <location>
        <begin position="228"/>
        <end position="253"/>
    </location>
</feature>
<dbReference type="PANTHER" id="PTHR42865:SF5">
    <property type="entry name" value="L-CYSTINE TRANSPORTER TCYP"/>
    <property type="match status" value="1"/>
</dbReference>
<comment type="similarity">
    <text evidence="2">Belongs to the dicarboxylate/amino acid:cation symporter (DAACS) (TC 2.A.23) family.</text>
</comment>
<dbReference type="InterPro" id="IPR036458">
    <property type="entry name" value="Na:dicarbo_symporter_sf"/>
</dbReference>
<dbReference type="OrthoDB" id="7778689at2"/>
<dbReference type="AlphaFoldDB" id="A0A380NM20"/>
<dbReference type="EMBL" id="UHIO01000001">
    <property type="protein sequence ID" value="SUP44433.1"/>
    <property type="molecule type" value="Genomic_DNA"/>
</dbReference>
<dbReference type="RefSeq" id="WP_115310764.1">
    <property type="nucleotide sequence ID" value="NZ_UHIO01000001.1"/>
</dbReference>
<dbReference type="Proteomes" id="UP000255367">
    <property type="component" value="Unassembled WGS sequence"/>
</dbReference>
<dbReference type="PANTHER" id="PTHR42865">
    <property type="entry name" value="PROTON/GLUTAMATE-ASPARTATE SYMPORTER"/>
    <property type="match status" value="1"/>
</dbReference>
<evidence type="ECO:0000256" key="3">
    <source>
        <dbReference type="ARBA" id="ARBA00022031"/>
    </source>
</evidence>
<evidence type="ECO:0000256" key="6">
    <source>
        <dbReference type="ARBA" id="ARBA00022989"/>
    </source>
</evidence>
<feature type="transmembrane region" description="Helical" evidence="9">
    <location>
        <begin position="40"/>
        <end position="62"/>
    </location>
</feature>
<dbReference type="Gene3D" id="1.10.3860.10">
    <property type="entry name" value="Sodium:dicarboxylate symporter"/>
    <property type="match status" value="1"/>
</dbReference>
<keyword evidence="4" id="KW-0813">Transport</keyword>